<sequence>MAYNLYDLEKGHMFTSRDVIFYEHVFLFTSTVFDLTSPPLFTDSTITSAPLTDLTPSTTVSPSTSLSPPNPPSSLGSTHLAPSPPQPILADTVLPPRRSNRVHRKPTWLNDFVSHHSNPSLIHSCNMAYLSFVASLSILQEPRSFSEVVKHHEWREVMDNEIRALE</sequence>
<reference evidence="2" key="1">
    <citation type="submission" date="2020-06" db="EMBL/GenBank/DDBJ databases">
        <authorList>
            <person name="Li T."/>
            <person name="Hu X."/>
            <person name="Zhang T."/>
            <person name="Song X."/>
            <person name="Zhang H."/>
            <person name="Dai N."/>
            <person name="Sheng W."/>
            <person name="Hou X."/>
            <person name="Wei L."/>
        </authorList>
    </citation>
    <scope>NUCLEOTIDE SEQUENCE</scope>
    <source>
        <strain evidence="2">G02</strain>
        <tissue evidence="2">Leaf</tissue>
    </source>
</reference>
<proteinExistence type="predicted"/>
<reference evidence="2" key="2">
    <citation type="journal article" date="2024" name="Plant">
        <title>Genomic evolution and insights into agronomic trait innovations of Sesamum species.</title>
        <authorList>
            <person name="Miao H."/>
            <person name="Wang L."/>
            <person name="Qu L."/>
            <person name="Liu H."/>
            <person name="Sun Y."/>
            <person name="Le M."/>
            <person name="Wang Q."/>
            <person name="Wei S."/>
            <person name="Zheng Y."/>
            <person name="Lin W."/>
            <person name="Duan Y."/>
            <person name="Cao H."/>
            <person name="Xiong S."/>
            <person name="Wang X."/>
            <person name="Wei L."/>
            <person name="Li C."/>
            <person name="Ma Q."/>
            <person name="Ju M."/>
            <person name="Zhao R."/>
            <person name="Li G."/>
            <person name="Mu C."/>
            <person name="Tian Q."/>
            <person name="Mei H."/>
            <person name="Zhang T."/>
            <person name="Gao T."/>
            <person name="Zhang H."/>
        </authorList>
    </citation>
    <scope>NUCLEOTIDE SEQUENCE</scope>
    <source>
        <strain evidence="2">G02</strain>
    </source>
</reference>
<feature type="region of interest" description="Disordered" evidence="1">
    <location>
        <begin position="52"/>
        <end position="82"/>
    </location>
</feature>
<evidence type="ECO:0000313" key="2">
    <source>
        <dbReference type="EMBL" id="KAL0385945.1"/>
    </source>
</evidence>
<accession>A0AAW2S0C1</accession>
<dbReference type="AlphaFoldDB" id="A0AAW2S0C1"/>
<protein>
    <submittedName>
        <fullName evidence="2">Uncharacterized protein</fullName>
    </submittedName>
</protein>
<gene>
    <name evidence="2" type="ORF">Sradi_2988800</name>
</gene>
<comment type="caution">
    <text evidence="2">The sequence shown here is derived from an EMBL/GenBank/DDBJ whole genome shotgun (WGS) entry which is preliminary data.</text>
</comment>
<organism evidence="2">
    <name type="scientific">Sesamum radiatum</name>
    <name type="common">Black benniseed</name>
    <dbReference type="NCBI Taxonomy" id="300843"/>
    <lineage>
        <taxon>Eukaryota</taxon>
        <taxon>Viridiplantae</taxon>
        <taxon>Streptophyta</taxon>
        <taxon>Embryophyta</taxon>
        <taxon>Tracheophyta</taxon>
        <taxon>Spermatophyta</taxon>
        <taxon>Magnoliopsida</taxon>
        <taxon>eudicotyledons</taxon>
        <taxon>Gunneridae</taxon>
        <taxon>Pentapetalae</taxon>
        <taxon>asterids</taxon>
        <taxon>lamiids</taxon>
        <taxon>Lamiales</taxon>
        <taxon>Pedaliaceae</taxon>
        <taxon>Sesamum</taxon>
    </lineage>
</organism>
<evidence type="ECO:0000256" key="1">
    <source>
        <dbReference type="SAM" id="MobiDB-lite"/>
    </source>
</evidence>
<dbReference type="EMBL" id="JACGWJ010000012">
    <property type="protein sequence ID" value="KAL0385945.1"/>
    <property type="molecule type" value="Genomic_DNA"/>
</dbReference>
<name>A0AAW2S0C1_SESRA</name>
<feature type="compositionally biased region" description="Low complexity" evidence="1">
    <location>
        <begin position="52"/>
        <end position="78"/>
    </location>
</feature>